<sequence length="183" mass="20712">MKTLRSYLRRFTGREDGTVIVEAVIILPALCWAAFALYSYWDIYRSINTIQKSSYTISDTISRRMEPVDMTYLTGLRDVMDFMLDSDQNTQLRVTSITYSQTNKRFEVLWSKSPGAAFPELTTATLQPLASHIPDMADGDTVVLVETKVAVTPNFDVGLGNTDVEEFIVTRPRLATRICYITC</sequence>
<gene>
    <name evidence="2" type="ORF">Rsw2DRAFT_2486</name>
</gene>
<protein>
    <recommendedName>
        <fullName evidence="4">TadE family protein</fullName>
    </recommendedName>
</protein>
<evidence type="ECO:0008006" key="4">
    <source>
        <dbReference type="Google" id="ProtNLM"/>
    </source>
</evidence>
<dbReference type="EMBL" id="ACYY01000017">
    <property type="protein sequence ID" value="EEW24540.1"/>
    <property type="molecule type" value="Genomic_DNA"/>
</dbReference>
<feature type="transmembrane region" description="Helical" evidence="1">
    <location>
        <begin position="20"/>
        <end position="41"/>
    </location>
</feature>
<comment type="caution">
    <text evidence="2">The sequence shown here is derived from an EMBL/GenBank/DDBJ whole genome shotgun (WGS) entry which is preliminary data.</text>
</comment>
<dbReference type="STRING" id="371731.Rsw2DRAFT_2486"/>
<keyword evidence="1" id="KW-1133">Transmembrane helix</keyword>
<dbReference type="Proteomes" id="UP000010121">
    <property type="component" value="Unassembled WGS sequence"/>
</dbReference>
<evidence type="ECO:0000313" key="3">
    <source>
        <dbReference type="Proteomes" id="UP000010121"/>
    </source>
</evidence>
<evidence type="ECO:0000256" key="1">
    <source>
        <dbReference type="SAM" id="Phobius"/>
    </source>
</evidence>
<dbReference type="eggNOG" id="COG4961">
    <property type="taxonomic scope" value="Bacteria"/>
</dbReference>
<evidence type="ECO:0000313" key="2">
    <source>
        <dbReference type="EMBL" id="EEW24540.1"/>
    </source>
</evidence>
<keyword evidence="1" id="KW-0472">Membrane</keyword>
<accession>C8S358</accession>
<dbReference type="RefSeq" id="WP_008031479.1">
    <property type="nucleotide sequence ID" value="NZ_ACYY01000017.1"/>
</dbReference>
<reference evidence="2 3" key="1">
    <citation type="submission" date="2009-08" db="EMBL/GenBank/DDBJ databases">
        <title>The draft genome of Rhodobacter sp. SW2.</title>
        <authorList>
            <consortium name="US DOE Joint Genome Institute (JGI-PGF)"/>
            <person name="Lucas S."/>
            <person name="Copeland A."/>
            <person name="Lapidus A."/>
            <person name="Glavina del Rio T."/>
            <person name="Tice H."/>
            <person name="Bruce D."/>
            <person name="Goodwin L."/>
            <person name="Pitluck S."/>
            <person name="Larimer F."/>
            <person name="Land M.L."/>
            <person name="Hauser L."/>
            <person name="Emerson D."/>
        </authorList>
    </citation>
    <scope>NUCLEOTIDE SEQUENCE [LARGE SCALE GENOMIC DNA]</scope>
    <source>
        <strain evidence="2 3">SW2</strain>
    </source>
</reference>
<dbReference type="AlphaFoldDB" id="C8S358"/>
<name>C8S358_9RHOB</name>
<keyword evidence="3" id="KW-1185">Reference proteome</keyword>
<organism evidence="2 3">
    <name type="scientific">Rhodobacter ferrooxidans</name>
    <dbReference type="NCBI Taxonomy" id="371731"/>
    <lineage>
        <taxon>Bacteria</taxon>
        <taxon>Pseudomonadati</taxon>
        <taxon>Pseudomonadota</taxon>
        <taxon>Alphaproteobacteria</taxon>
        <taxon>Rhodobacterales</taxon>
        <taxon>Rhodobacter group</taxon>
        <taxon>Rhodobacter</taxon>
    </lineage>
</organism>
<proteinExistence type="predicted"/>
<keyword evidence="1" id="KW-0812">Transmembrane</keyword>
<dbReference type="OrthoDB" id="7876207at2"/>